<evidence type="ECO:0000259" key="3">
    <source>
        <dbReference type="Pfam" id="PF12490"/>
    </source>
</evidence>
<feature type="domain" description="BCAS3" evidence="3">
    <location>
        <begin position="647"/>
        <end position="790"/>
    </location>
</feature>
<name>A0A4D6LF07_VIGUN</name>
<dbReference type="AlphaFoldDB" id="A0A4D6LF07"/>
<dbReference type="SMART" id="SM00320">
    <property type="entry name" value="WD40"/>
    <property type="match status" value="2"/>
</dbReference>
<dbReference type="Pfam" id="PF12490">
    <property type="entry name" value="BCAS3"/>
    <property type="match status" value="1"/>
</dbReference>
<dbReference type="SUPFAM" id="SSF50978">
    <property type="entry name" value="WD40 repeat-like"/>
    <property type="match status" value="1"/>
</dbReference>
<comment type="subcellular location">
    <subcellularLocation>
        <location evidence="1">Preautophagosomal structure</location>
    </subcellularLocation>
</comment>
<proteinExistence type="predicted"/>
<dbReference type="InterPro" id="IPR036322">
    <property type="entry name" value="WD40_repeat_dom_sf"/>
</dbReference>
<dbReference type="InterPro" id="IPR001680">
    <property type="entry name" value="WD40_rpt"/>
</dbReference>
<organism evidence="5 6">
    <name type="scientific">Vigna unguiculata</name>
    <name type="common">Cowpea</name>
    <dbReference type="NCBI Taxonomy" id="3917"/>
    <lineage>
        <taxon>Eukaryota</taxon>
        <taxon>Viridiplantae</taxon>
        <taxon>Streptophyta</taxon>
        <taxon>Embryophyta</taxon>
        <taxon>Tracheophyta</taxon>
        <taxon>Spermatophyta</taxon>
        <taxon>Magnoliopsida</taxon>
        <taxon>eudicotyledons</taxon>
        <taxon>Gunneridae</taxon>
        <taxon>Pentapetalae</taxon>
        <taxon>rosids</taxon>
        <taxon>fabids</taxon>
        <taxon>Fabales</taxon>
        <taxon>Fabaceae</taxon>
        <taxon>Papilionoideae</taxon>
        <taxon>50 kb inversion clade</taxon>
        <taxon>NPAAA clade</taxon>
        <taxon>indigoferoid/millettioid clade</taxon>
        <taxon>Phaseoleae</taxon>
        <taxon>Vigna</taxon>
    </lineage>
</organism>
<keyword evidence="2" id="KW-0812">Transmembrane</keyword>
<dbReference type="GO" id="GO:0000407">
    <property type="term" value="C:phagophore assembly site"/>
    <property type="evidence" value="ECO:0007669"/>
    <property type="project" value="UniProtKB-SubCell"/>
</dbReference>
<dbReference type="GO" id="GO:0042594">
    <property type="term" value="P:response to starvation"/>
    <property type="evidence" value="ECO:0007669"/>
    <property type="project" value="TreeGrafter"/>
</dbReference>
<accession>A0A4D6LF07</accession>
<dbReference type="Proteomes" id="UP000501690">
    <property type="component" value="Linkage Group LG3"/>
</dbReference>
<dbReference type="GO" id="GO:0006914">
    <property type="term" value="P:autophagy"/>
    <property type="evidence" value="ECO:0007669"/>
    <property type="project" value="InterPro"/>
</dbReference>
<dbReference type="InterPro" id="IPR015943">
    <property type="entry name" value="WD40/YVTN_repeat-like_dom_sf"/>
</dbReference>
<evidence type="ECO:0000259" key="4">
    <source>
        <dbReference type="Pfam" id="PF21034"/>
    </source>
</evidence>
<dbReference type="PANTHER" id="PTHR13268">
    <property type="entry name" value="BREAST CARCINOMA AMPLIFIED SEQUENCE 3"/>
    <property type="match status" value="1"/>
</dbReference>
<dbReference type="PANTHER" id="PTHR13268:SF7">
    <property type="entry name" value="AUTOPHAGY-RELATED PROTEIN 18F"/>
    <property type="match status" value="1"/>
</dbReference>
<dbReference type="EMBL" id="CP039347">
    <property type="protein sequence ID" value="QCD87191.1"/>
    <property type="molecule type" value="Genomic_DNA"/>
</dbReference>
<dbReference type="InterPro" id="IPR048382">
    <property type="entry name" value="BCAS3_WD40"/>
</dbReference>
<feature type="transmembrane region" description="Helical" evidence="2">
    <location>
        <begin position="12"/>
        <end position="33"/>
    </location>
</feature>
<dbReference type="InterPro" id="IPR022175">
    <property type="entry name" value="BCAS3_dom"/>
</dbReference>
<dbReference type="Pfam" id="PF21034">
    <property type="entry name" value="BCAS3_WD40"/>
    <property type="match status" value="1"/>
</dbReference>
<keyword evidence="6" id="KW-1185">Reference proteome</keyword>
<dbReference type="Gene3D" id="2.130.10.10">
    <property type="entry name" value="YVTN repeat-like/Quinoprotein amine dehydrogenase"/>
    <property type="match status" value="1"/>
</dbReference>
<keyword evidence="2" id="KW-0472">Membrane</keyword>
<protein>
    <submittedName>
        <fullName evidence="5">Breast carcinoma amplified sequence 3</fullName>
    </submittedName>
</protein>
<evidence type="ECO:0000313" key="6">
    <source>
        <dbReference type="Proteomes" id="UP000501690"/>
    </source>
</evidence>
<feature type="domain" description="BCAS3 WD40" evidence="4">
    <location>
        <begin position="116"/>
        <end position="502"/>
    </location>
</feature>
<evidence type="ECO:0000256" key="2">
    <source>
        <dbReference type="SAM" id="Phobius"/>
    </source>
</evidence>
<sequence length="892" mass="96889">MIEFKGGFEESVVTLLLLCLWIAVIFISLVLGMSKNDDQNQQDLLHGGVAAGSDGRTNSKNNRNGFIPSSFRTFSGYLKIVSSGASTVARSAAASFASSILDKHGDTDRDRVIWAGFDTIEGQGEVTRQVLLLGYWSGFQVWDVDDSDNICDLVSKHDGPVSIMQMVPSPTVPKRLEDKFADMRPLLAVCVDDLLVGGGKIQEGLVPTSNGGTLNQVNGNYLPSTVQFYSMRSQSYVHTLNFRSVVYSVRCSSRVVAVSLATQIHCFSPTTLVREYILHTNPIVMSYPGSGGIGFGPLAVGPRWLAYSGSPTVIASSGRVSPQHLTPSASFPGFSSNGSLVAHYAKESSKHLAAGIVTLGDMGYKKLSSYCSELLPDNNGHSTDVESVGMVIIRDIVSKNVIAQFRAHKSPISALCFDPSGTILVTASVQGHNINVFKIMPGYDRVSASDAGPSYVHLYRLQRGLTNAVIQDISFSVDSRWIMISSSRGTSHLFAINPQGGPVNILSCDNSLTENDGLSVMPNQAVHRPCSSAVKICKQQSLCAAGPPITLSVVSRIRNGTNGWRGTVTGAAAAAAATTRLGSISGAITSSFYNLEGRSTLCVNGNYSKEKYHLLVFSSTGSMIQYALQTINCQDSDVVPGVIPAHESAPMTDAKVVIEPIKKWNISCRHSWREGVENIDIYGENGVSDIDKVSEEVNDNIISPKMKNLSLKSNPRSEKEHHLYISEAELHMHEAKTQLWAKTEIYFHPVAKEAALMMDEEAAPRGEYEIEKIPTRVIEARSKDLVPIFDFIQTSKFQHTRIPAVDNKLNERFLHQKGRISPSSRSPGCMPNSGGNIAEFKSGVEGNEGDYGLIPAEAEGLVNNNNTLKPDTRPETVNNRREHINMDVHICK</sequence>
<keyword evidence="2" id="KW-1133">Transmembrane helix</keyword>
<reference evidence="5 6" key="1">
    <citation type="submission" date="2019-04" db="EMBL/GenBank/DDBJ databases">
        <title>An improved genome assembly and genetic linkage map for asparagus bean, Vigna unguiculata ssp. sesquipedialis.</title>
        <authorList>
            <person name="Xia Q."/>
            <person name="Zhang R."/>
            <person name="Dong Y."/>
        </authorList>
    </citation>
    <scope>NUCLEOTIDE SEQUENCE [LARGE SCALE GENOMIC DNA]</scope>
    <source>
        <tissue evidence="5">Leaf</tissue>
    </source>
</reference>
<evidence type="ECO:0000313" key="5">
    <source>
        <dbReference type="EMBL" id="QCD87191.1"/>
    </source>
</evidence>
<evidence type="ECO:0000256" key="1">
    <source>
        <dbReference type="ARBA" id="ARBA00004329"/>
    </source>
</evidence>
<dbReference type="InterPro" id="IPR045142">
    <property type="entry name" value="BCAS3-like"/>
</dbReference>
<gene>
    <name evidence="5" type="ORF">DEO72_LG3g1725</name>
</gene>